<keyword evidence="5" id="KW-1185">Reference proteome</keyword>
<evidence type="ECO:0000313" key="3">
    <source>
        <dbReference type="EMBL" id="MBD1271176.1"/>
    </source>
</evidence>
<dbReference type="Proteomes" id="UP000587211">
    <property type="component" value="Unassembled WGS sequence"/>
</dbReference>
<dbReference type="EMBL" id="JACBZN010000001">
    <property type="protein sequence ID" value="NYI38082.1"/>
    <property type="molecule type" value="Genomic_DNA"/>
</dbReference>
<evidence type="ECO:0000313" key="4">
    <source>
        <dbReference type="EMBL" id="NYI38082.1"/>
    </source>
</evidence>
<keyword evidence="3" id="KW-0378">Hydrolase</keyword>
<gene>
    <name evidence="4" type="ORF">BJ975_001457</name>
    <name evidence="2" type="ORF">IDH50_10655</name>
    <name evidence="3" type="ORF">IDH50_13105</name>
</gene>
<accession>A0A8I0KHP6</accession>
<name>A0A8I0KHP6_9ACTN</name>
<dbReference type="Pfam" id="PF00561">
    <property type="entry name" value="Abhydrolase_1"/>
    <property type="match status" value="1"/>
</dbReference>
<dbReference type="Proteomes" id="UP000659061">
    <property type="component" value="Unassembled WGS sequence"/>
</dbReference>
<protein>
    <submittedName>
        <fullName evidence="3">Alpha/beta fold hydrolase</fullName>
    </submittedName>
    <submittedName>
        <fullName evidence="4">Pimeloyl-ACP methyl ester carboxylesterase</fullName>
    </submittedName>
</protein>
<dbReference type="InterPro" id="IPR000073">
    <property type="entry name" value="AB_hydrolase_1"/>
</dbReference>
<evidence type="ECO:0000313" key="2">
    <source>
        <dbReference type="EMBL" id="MBD1270692.1"/>
    </source>
</evidence>
<dbReference type="SUPFAM" id="SSF53474">
    <property type="entry name" value="alpha/beta-Hydrolases"/>
    <property type="match status" value="1"/>
</dbReference>
<dbReference type="PANTHER" id="PTHR43798:SF33">
    <property type="entry name" value="HYDROLASE, PUTATIVE (AFU_ORTHOLOGUE AFUA_2G14860)-RELATED"/>
    <property type="match status" value="1"/>
</dbReference>
<dbReference type="AlphaFoldDB" id="A0A8I0KHP6"/>
<organism evidence="3 6">
    <name type="scientific">Aeromicrobium tamlense</name>
    <dbReference type="NCBI Taxonomy" id="375541"/>
    <lineage>
        <taxon>Bacteria</taxon>
        <taxon>Bacillati</taxon>
        <taxon>Actinomycetota</taxon>
        <taxon>Actinomycetes</taxon>
        <taxon>Propionibacteriales</taxon>
        <taxon>Nocardioidaceae</taxon>
        <taxon>Aeromicrobium</taxon>
    </lineage>
</organism>
<comment type="caution">
    <text evidence="3">The sequence shown here is derived from an EMBL/GenBank/DDBJ whole genome shotgun (WGS) entry which is preliminary data.</text>
</comment>
<dbReference type="InterPro" id="IPR029058">
    <property type="entry name" value="AB_hydrolase_fold"/>
</dbReference>
<dbReference type="PANTHER" id="PTHR43798">
    <property type="entry name" value="MONOACYLGLYCEROL LIPASE"/>
    <property type="match status" value="1"/>
</dbReference>
<dbReference type="GO" id="GO:0016787">
    <property type="term" value="F:hydrolase activity"/>
    <property type="evidence" value="ECO:0007669"/>
    <property type="project" value="UniProtKB-KW"/>
</dbReference>
<dbReference type="InterPro" id="IPR050266">
    <property type="entry name" value="AB_hydrolase_sf"/>
</dbReference>
<feature type="domain" description="AB hydrolase-1" evidence="1">
    <location>
        <begin position="32"/>
        <end position="100"/>
    </location>
</feature>
<evidence type="ECO:0000313" key="5">
    <source>
        <dbReference type="Proteomes" id="UP000587211"/>
    </source>
</evidence>
<dbReference type="EMBL" id="JACWMT010000003">
    <property type="protein sequence ID" value="MBD1271176.1"/>
    <property type="molecule type" value="Genomic_DNA"/>
</dbReference>
<sequence>MPEGIWWTSSGEGPAVVVPRLNVDWTAVDLSPLTDRFRVVIVSPRGFGPSERPGGYAMSGFVADIEQVLDHLDVDSYTAFGYSMNGVMAVRLALSSPRVVAVACGGFPLTADLAGMGDRARARNEAARHDPDAWAEVLATYDPVAAEAFWDDVAALPRNALADLDRPLRTWWGEEDALVASFLSPAELRSDLDARGIPYEAVPGLDHDGMLRRLDLVLPSVVDWLAVHLD</sequence>
<dbReference type="GO" id="GO:0016020">
    <property type="term" value="C:membrane"/>
    <property type="evidence" value="ECO:0007669"/>
    <property type="project" value="TreeGrafter"/>
</dbReference>
<evidence type="ECO:0000313" key="6">
    <source>
        <dbReference type="Proteomes" id="UP000659061"/>
    </source>
</evidence>
<proteinExistence type="predicted"/>
<dbReference type="EMBL" id="JACWMT010000002">
    <property type="protein sequence ID" value="MBD1270692.1"/>
    <property type="molecule type" value="Genomic_DNA"/>
</dbReference>
<reference evidence="3" key="2">
    <citation type="submission" date="2020-09" db="EMBL/GenBank/DDBJ databases">
        <title>Novel species in genus Aeromicrobium.</title>
        <authorList>
            <person name="Zhang G."/>
        </authorList>
    </citation>
    <scope>NUCLEOTIDE SEQUENCE</scope>
    <source>
        <strain evidence="3">SSW1-57</strain>
    </source>
</reference>
<dbReference type="RefSeq" id="WP_179424526.1">
    <property type="nucleotide sequence ID" value="NZ_BAAAMP010000001.1"/>
</dbReference>
<evidence type="ECO:0000259" key="1">
    <source>
        <dbReference type="Pfam" id="PF00561"/>
    </source>
</evidence>
<reference evidence="4 5" key="1">
    <citation type="submission" date="2020-07" db="EMBL/GenBank/DDBJ databases">
        <title>Sequencing the genomes of 1000 actinobacteria strains.</title>
        <authorList>
            <person name="Klenk H.-P."/>
        </authorList>
    </citation>
    <scope>NUCLEOTIDE SEQUENCE [LARGE SCALE GENOMIC DNA]</scope>
    <source>
        <strain evidence="4 5">DSM 19087</strain>
    </source>
</reference>
<dbReference type="Gene3D" id="3.40.50.1820">
    <property type="entry name" value="alpha/beta hydrolase"/>
    <property type="match status" value="1"/>
</dbReference>